<evidence type="ECO:0000313" key="4">
    <source>
        <dbReference type="Proteomes" id="UP000308197"/>
    </source>
</evidence>
<feature type="compositionally biased region" description="Acidic residues" evidence="1">
    <location>
        <begin position="96"/>
        <end position="107"/>
    </location>
</feature>
<evidence type="ECO:0000256" key="1">
    <source>
        <dbReference type="SAM" id="MobiDB-lite"/>
    </source>
</evidence>
<dbReference type="Proteomes" id="UP000308197">
    <property type="component" value="Unassembled WGS sequence"/>
</dbReference>
<feature type="region of interest" description="Disordered" evidence="1">
    <location>
        <begin position="56"/>
        <end position="133"/>
    </location>
</feature>
<dbReference type="STRING" id="1314778.A0A5C3NUY2"/>
<gene>
    <name evidence="3" type="ORF">K466DRAFT_364512</name>
</gene>
<evidence type="ECO:0000259" key="2">
    <source>
        <dbReference type="Pfam" id="PF06985"/>
    </source>
</evidence>
<sequence>MSPPRSFFIPAQQPYSIQPAQLTVLRVYLSKHSGASMKWLNWRWLLGNIAEDGESTFTDDEDGLEDSDSASEDGDAALEARARSQSAAGKSTASDAEADNMTSDDDCTSANDDSTSGDDDSASEDANPASEAAPTSTLVVHLYLDVTIGTAGYCHRTSLSRCPALSSITSPKELQWYHLWSSISAPKHVFLVDGTSREFSLYQDALRVLRTEFVLPLAFSNDTYSNNMLAEKVSPSFLATHESWGVLVNLLGDRYRLPMDWYDGTSVIRETLSLSSTVDFILSGLLHISALIRREQLPGPPLTLDFLRRCHPCRDFEEFAHEAIFFDLMYQLWTMECAMRCTTKWSPMPWSEMSSQEASGPLGTASQCSPFPPSFRVPSAEELDVWAARDHNTTALEVTGVTYGYPPDVPWFGAPHDGYPVASTLSSYVTIRRSTSTYRHALEEDFALWLSALTFGILEIMTGSHVSEATLLVSAGGPGGQRVLSGTNLLRLMCVCTFHWENQSSRDPAVKPGGKDMAGRVAQSFEQACMALVEEGTSALCLFNRAFGSASNGAHHRDEILGAIYLTVISLRALARGWWPELPWTQDLPISSGTAIGAHRVALGWALGSSGVNMQRAGWCPSVITDTTLGLYSRELGVLSQIARLKPYIRDNVDEHRSCTANACVLMAVDLDHYTPHHVDPSCTCDFIRPTPGAVEQHLSVGDIPVVVYEGSQLTVRRSSDGPYVAISHVWADGLGSVTEDGLPACQLARLSALVATLEPSAATFWMDSLCIPRGEPDCPLKLRKRAIKLMARVYKEATSVLVTDSAIRTQCSTSSPMWDYLFRISVSGWMRRVWTLQEGLLAQRVYFEFKDGILVDIEENLATFALATAVDPSPAALAQFLLDRGVVESLPLSPAFLLAYLSQGVLPEQYRQIVPLFGYKRDRYGRASGIATTLGDAIILLRGRTTSKAEDETLAISGLFPASVDVGPLYDIKSDEGGACASQRRMALFLTQVREVSKELPWLESGRLSLPNFRWAPATLAGVGGTSFSGTATCTADGLLGEYVVGHFLPAILIQYSDEELSRDEALEHSFILEHAGRTYTVSLKIPMQHLSGLRIVYKDDHKHVAINSILLKDDPFPQGIADFRHFAAVQHMERGGDGRRDESVPIHCDFVACGCIWPLSQDREEALSGMKTVRHEIAKVSRSHVLLK</sequence>
<keyword evidence="4" id="KW-1185">Reference proteome</keyword>
<evidence type="ECO:0000313" key="3">
    <source>
        <dbReference type="EMBL" id="TFK80832.1"/>
    </source>
</evidence>
<dbReference type="PANTHER" id="PTHR39596">
    <property type="match status" value="1"/>
</dbReference>
<dbReference type="InParanoid" id="A0A5C3NUY2"/>
<name>A0A5C3NUY2_9APHY</name>
<feature type="compositionally biased region" description="Polar residues" evidence="1">
    <location>
        <begin position="83"/>
        <end position="94"/>
    </location>
</feature>
<dbReference type="EMBL" id="ML211699">
    <property type="protein sequence ID" value="TFK80832.1"/>
    <property type="molecule type" value="Genomic_DNA"/>
</dbReference>
<protein>
    <recommendedName>
        <fullName evidence="2">Heterokaryon incompatibility domain-containing protein</fullName>
    </recommendedName>
</protein>
<accession>A0A5C3NUY2</accession>
<dbReference type="PANTHER" id="PTHR39596:SF2">
    <property type="entry name" value="HET DOMAIN PROTEIN (AFU_ORTHOLOGUE AFUA_1G17550)-RELATED"/>
    <property type="match status" value="1"/>
</dbReference>
<feature type="domain" description="Heterokaryon incompatibility" evidence="2">
    <location>
        <begin position="724"/>
        <end position="804"/>
    </location>
</feature>
<feature type="compositionally biased region" description="Acidic residues" evidence="1">
    <location>
        <begin position="56"/>
        <end position="76"/>
    </location>
</feature>
<organism evidence="3 4">
    <name type="scientific">Polyporus arcularius HHB13444</name>
    <dbReference type="NCBI Taxonomy" id="1314778"/>
    <lineage>
        <taxon>Eukaryota</taxon>
        <taxon>Fungi</taxon>
        <taxon>Dikarya</taxon>
        <taxon>Basidiomycota</taxon>
        <taxon>Agaricomycotina</taxon>
        <taxon>Agaricomycetes</taxon>
        <taxon>Polyporales</taxon>
        <taxon>Polyporaceae</taxon>
        <taxon>Polyporus</taxon>
    </lineage>
</organism>
<dbReference type="Pfam" id="PF06985">
    <property type="entry name" value="HET"/>
    <property type="match status" value="1"/>
</dbReference>
<dbReference type="AlphaFoldDB" id="A0A5C3NUY2"/>
<proteinExistence type="predicted"/>
<dbReference type="InterPro" id="IPR010730">
    <property type="entry name" value="HET"/>
</dbReference>
<reference evidence="3 4" key="1">
    <citation type="journal article" date="2019" name="Nat. Ecol. Evol.">
        <title>Megaphylogeny resolves global patterns of mushroom evolution.</title>
        <authorList>
            <person name="Varga T."/>
            <person name="Krizsan K."/>
            <person name="Foldi C."/>
            <person name="Dima B."/>
            <person name="Sanchez-Garcia M."/>
            <person name="Sanchez-Ramirez S."/>
            <person name="Szollosi G.J."/>
            <person name="Szarkandi J.G."/>
            <person name="Papp V."/>
            <person name="Albert L."/>
            <person name="Andreopoulos W."/>
            <person name="Angelini C."/>
            <person name="Antonin V."/>
            <person name="Barry K.W."/>
            <person name="Bougher N.L."/>
            <person name="Buchanan P."/>
            <person name="Buyck B."/>
            <person name="Bense V."/>
            <person name="Catcheside P."/>
            <person name="Chovatia M."/>
            <person name="Cooper J."/>
            <person name="Damon W."/>
            <person name="Desjardin D."/>
            <person name="Finy P."/>
            <person name="Geml J."/>
            <person name="Haridas S."/>
            <person name="Hughes K."/>
            <person name="Justo A."/>
            <person name="Karasinski D."/>
            <person name="Kautmanova I."/>
            <person name="Kiss B."/>
            <person name="Kocsube S."/>
            <person name="Kotiranta H."/>
            <person name="LaButti K.M."/>
            <person name="Lechner B.E."/>
            <person name="Liimatainen K."/>
            <person name="Lipzen A."/>
            <person name="Lukacs Z."/>
            <person name="Mihaltcheva S."/>
            <person name="Morgado L.N."/>
            <person name="Niskanen T."/>
            <person name="Noordeloos M.E."/>
            <person name="Ohm R.A."/>
            <person name="Ortiz-Santana B."/>
            <person name="Ovrebo C."/>
            <person name="Racz N."/>
            <person name="Riley R."/>
            <person name="Savchenko A."/>
            <person name="Shiryaev A."/>
            <person name="Soop K."/>
            <person name="Spirin V."/>
            <person name="Szebenyi C."/>
            <person name="Tomsovsky M."/>
            <person name="Tulloss R.E."/>
            <person name="Uehling J."/>
            <person name="Grigoriev I.V."/>
            <person name="Vagvolgyi C."/>
            <person name="Papp T."/>
            <person name="Martin F.M."/>
            <person name="Miettinen O."/>
            <person name="Hibbett D.S."/>
            <person name="Nagy L.G."/>
        </authorList>
    </citation>
    <scope>NUCLEOTIDE SEQUENCE [LARGE SCALE GENOMIC DNA]</scope>
    <source>
        <strain evidence="3 4">HHB13444</strain>
    </source>
</reference>